<dbReference type="PANTHER" id="PTHR45846:SF1">
    <property type="entry name" value="TRNA-DIHYDROURIDINE(47) SYNTHASE [NAD(P)(+)]-LIKE"/>
    <property type="match status" value="1"/>
</dbReference>
<keyword evidence="7" id="KW-0521">NADP</keyword>
<evidence type="ECO:0000313" key="16">
    <source>
        <dbReference type="EMBL" id="PWU23706.1"/>
    </source>
</evidence>
<dbReference type="InterPro" id="IPR035587">
    <property type="entry name" value="DUS-like_FMN-bd"/>
</dbReference>
<dbReference type="InterPro" id="IPR018517">
    <property type="entry name" value="tRNA_hU_synthase_CS"/>
</dbReference>
<dbReference type="EC" id="1.3.1.-" evidence="12"/>
<dbReference type="CDD" id="cd02801">
    <property type="entry name" value="DUS_like_FMN"/>
    <property type="match status" value="1"/>
</dbReference>
<dbReference type="PANTHER" id="PTHR45846">
    <property type="entry name" value="TRNA-DIHYDROURIDINE(47) SYNTHASE [NAD(P)(+)]-LIKE"/>
    <property type="match status" value="1"/>
</dbReference>
<dbReference type="InterPro" id="IPR001269">
    <property type="entry name" value="DUS_fam"/>
</dbReference>
<feature type="binding site" evidence="14">
    <location>
        <position position="72"/>
    </location>
    <ligand>
        <name>FMN</name>
        <dbReference type="ChEBI" id="CHEBI:58210"/>
    </ligand>
</feature>
<evidence type="ECO:0000256" key="5">
    <source>
        <dbReference type="ARBA" id="ARBA00022643"/>
    </source>
</evidence>
<proteinExistence type="inferred from homology"/>
<comment type="catalytic activity">
    <reaction evidence="10">
        <text>a 5,6-dihydrouridine in tRNA + NADP(+) = a uridine in tRNA + NADPH + H(+)</text>
        <dbReference type="Rhea" id="RHEA:23624"/>
        <dbReference type="Rhea" id="RHEA-COMP:13339"/>
        <dbReference type="Rhea" id="RHEA-COMP:13887"/>
        <dbReference type="ChEBI" id="CHEBI:15378"/>
        <dbReference type="ChEBI" id="CHEBI:57783"/>
        <dbReference type="ChEBI" id="CHEBI:58349"/>
        <dbReference type="ChEBI" id="CHEBI:65315"/>
        <dbReference type="ChEBI" id="CHEBI:74443"/>
    </reaction>
</comment>
<keyword evidence="14" id="KW-0547">Nucleotide-binding</keyword>
<feature type="binding site" evidence="14">
    <location>
        <position position="208"/>
    </location>
    <ligand>
        <name>FMN</name>
        <dbReference type="ChEBI" id="CHEBI:58210"/>
    </ligand>
</feature>
<feature type="binding site" evidence="14">
    <location>
        <begin position="266"/>
        <end position="267"/>
    </location>
    <ligand>
        <name>FMN</name>
        <dbReference type="ChEBI" id="CHEBI:58210"/>
    </ligand>
</feature>
<dbReference type="GO" id="GO:0017150">
    <property type="term" value="F:tRNA dihydrouridine synthase activity"/>
    <property type="evidence" value="ECO:0007669"/>
    <property type="project" value="InterPro"/>
</dbReference>
<keyword evidence="8" id="KW-0694">RNA-binding</keyword>
<evidence type="ECO:0000259" key="15">
    <source>
        <dbReference type="Pfam" id="PF01207"/>
    </source>
</evidence>
<evidence type="ECO:0000256" key="7">
    <source>
        <dbReference type="ARBA" id="ARBA00022857"/>
    </source>
</evidence>
<feature type="domain" description="DUS-like FMN-binding" evidence="15">
    <location>
        <begin position="17"/>
        <end position="135"/>
    </location>
</feature>
<evidence type="ECO:0000256" key="14">
    <source>
        <dbReference type="PIRSR" id="PIRSR006621-2"/>
    </source>
</evidence>
<keyword evidence="4 12" id="KW-0285">Flavoprotein</keyword>
<dbReference type="InterPro" id="IPR013785">
    <property type="entry name" value="Aldolase_TIM"/>
</dbReference>
<dbReference type="Proteomes" id="UP000246104">
    <property type="component" value="Unassembled WGS sequence"/>
</dbReference>
<dbReference type="AlphaFoldDB" id="A0A317JQN1"/>
<comment type="catalytic activity">
    <reaction evidence="11">
        <text>a 5,6-dihydrouridine in tRNA + NAD(+) = a uridine in tRNA + NADH + H(+)</text>
        <dbReference type="Rhea" id="RHEA:54452"/>
        <dbReference type="Rhea" id="RHEA-COMP:13339"/>
        <dbReference type="Rhea" id="RHEA-COMP:13887"/>
        <dbReference type="ChEBI" id="CHEBI:15378"/>
        <dbReference type="ChEBI" id="CHEBI:57540"/>
        <dbReference type="ChEBI" id="CHEBI:57945"/>
        <dbReference type="ChEBI" id="CHEBI:65315"/>
        <dbReference type="ChEBI" id="CHEBI:74443"/>
    </reaction>
</comment>
<dbReference type="GO" id="GO:0000049">
    <property type="term" value="F:tRNA binding"/>
    <property type="evidence" value="ECO:0007669"/>
    <property type="project" value="UniProtKB-KW"/>
</dbReference>
<organism evidence="16 17">
    <name type="scientific">Candidatus Cerribacteria bacterium 'Amazon FNV 2010 28 9'</name>
    <dbReference type="NCBI Taxonomy" id="2081795"/>
    <lineage>
        <taxon>Bacteria</taxon>
        <taxon>Candidatus Cerribacteria</taxon>
    </lineage>
</organism>
<dbReference type="InterPro" id="IPR024036">
    <property type="entry name" value="tRNA-dHydroUridine_Synthase_C"/>
</dbReference>
<feature type="binding site" evidence="14">
    <location>
        <position position="180"/>
    </location>
    <ligand>
        <name>FMN</name>
        <dbReference type="ChEBI" id="CHEBI:58210"/>
    </ligand>
</feature>
<comment type="caution">
    <text evidence="16">The sequence shown here is derived from an EMBL/GenBank/DDBJ whole genome shotgun (WGS) entry which is preliminary data.</text>
</comment>
<evidence type="ECO:0000256" key="4">
    <source>
        <dbReference type="ARBA" id="ARBA00022630"/>
    </source>
</evidence>
<dbReference type="PROSITE" id="PS01136">
    <property type="entry name" value="UPF0034"/>
    <property type="match status" value="1"/>
</dbReference>
<protein>
    <recommendedName>
        <fullName evidence="12">tRNA-dihydrouridine synthase</fullName>
        <ecNumber evidence="12">1.3.1.-</ecNumber>
    </recommendedName>
</protein>
<name>A0A317JQN1_9BACT</name>
<evidence type="ECO:0000256" key="2">
    <source>
        <dbReference type="ARBA" id="ARBA00002790"/>
    </source>
</evidence>
<keyword evidence="5 12" id="KW-0288">FMN</keyword>
<dbReference type="GO" id="GO:0050660">
    <property type="term" value="F:flavin adenine dinucleotide binding"/>
    <property type="evidence" value="ECO:0007669"/>
    <property type="project" value="InterPro"/>
</dbReference>
<evidence type="ECO:0000256" key="9">
    <source>
        <dbReference type="ARBA" id="ARBA00023002"/>
    </source>
</evidence>
<dbReference type="EMBL" id="PSRQ01000024">
    <property type="protein sequence ID" value="PWU23706.1"/>
    <property type="molecule type" value="Genomic_DNA"/>
</dbReference>
<dbReference type="SUPFAM" id="SSF51395">
    <property type="entry name" value="FMN-linked oxidoreductases"/>
    <property type="match status" value="1"/>
</dbReference>
<dbReference type="Gene3D" id="1.10.1200.80">
    <property type="entry name" value="Putative flavin oxidoreducatase, domain 2"/>
    <property type="match status" value="1"/>
</dbReference>
<feature type="domain" description="DUS-like FMN-binding" evidence="15">
    <location>
        <begin position="174"/>
        <end position="356"/>
    </location>
</feature>
<dbReference type="Gene3D" id="3.20.20.70">
    <property type="entry name" value="Aldolase class I"/>
    <property type="match status" value="1"/>
</dbReference>
<evidence type="ECO:0000256" key="3">
    <source>
        <dbReference type="ARBA" id="ARBA00022555"/>
    </source>
</evidence>
<sequence length="365" mass="41044">MPFSWKSLSKPIVGLSAMDGVTDAAMRSITKKYGNPDFMVTEFTSADGIVRGINKLLRDFYYTQEQRPIIAQIFGANPDSFYECSIICCSLGFDGIDINMGCPADSATHKGGGAALIKTPKLAQKIVRAVQRGVHDFKEGKNVKDLTLPIEFISQIKTQSGFSTQKIDSFRLHEIPVSVKTRVGYEKPVTEEWISTLLETQPALITLHGRTLEQHYSGEASWEEITKAATLAHATSTLLFGNGDLTTPEIIVQRIQQSKVDGVWIGRAAMGNPWIFSHYKEYIEKGEYTNVSAQERCRVALEHCNVFEEINRTVFSRDPLPFLNMRKHLGWYVRGMRDATDIRAQLYQTNNSQEVETVFNAYNLL</sequence>
<evidence type="ECO:0000256" key="11">
    <source>
        <dbReference type="ARBA" id="ARBA00048802"/>
    </source>
</evidence>
<evidence type="ECO:0000256" key="12">
    <source>
        <dbReference type="PIRNR" id="PIRNR006621"/>
    </source>
</evidence>
<dbReference type="Pfam" id="PF01207">
    <property type="entry name" value="Dus"/>
    <property type="match status" value="2"/>
</dbReference>
<dbReference type="PIRSF" id="PIRSF006621">
    <property type="entry name" value="Dus"/>
    <property type="match status" value="1"/>
</dbReference>
<evidence type="ECO:0000256" key="1">
    <source>
        <dbReference type="ARBA" id="ARBA00001917"/>
    </source>
</evidence>
<accession>A0A317JQN1</accession>
<evidence type="ECO:0000256" key="10">
    <source>
        <dbReference type="ARBA" id="ARBA00048205"/>
    </source>
</evidence>
<keyword evidence="3" id="KW-0820">tRNA-binding</keyword>
<evidence type="ECO:0000256" key="13">
    <source>
        <dbReference type="PIRSR" id="PIRSR006621-1"/>
    </source>
</evidence>
<keyword evidence="9 12" id="KW-0560">Oxidoreductase</keyword>
<reference evidence="16 17" key="1">
    <citation type="submission" date="2018-02" db="EMBL/GenBank/DDBJ databases">
        <title>Genomic Reconstructions from Amazon Rainforest and Pasture Soil Reveal Novel Insights into the Physiology of Candidate Phyla in Tropical Sites.</title>
        <authorList>
            <person name="Kroeger M.E."/>
            <person name="Delmont T."/>
            <person name="Eren A.M."/>
            <person name="Guo J."/>
            <person name="Meyer K.M."/>
            <person name="Khan K."/>
            <person name="Rodrigues J.L.M."/>
            <person name="Bohannan B.J.M."/>
            <person name="Tringe S."/>
            <person name="Borges C.D."/>
            <person name="Tiedje J."/>
            <person name="Tsai S.M."/>
            <person name="Nusslein K."/>
        </authorList>
    </citation>
    <scope>NUCLEOTIDE SEQUENCE [LARGE SCALE GENOMIC DNA]</scope>
    <source>
        <strain evidence="16">Amazon FNV 2010 28 9</strain>
    </source>
</reference>
<keyword evidence="6 12" id="KW-0819">tRNA processing</keyword>
<comment type="cofactor">
    <cofactor evidence="1 12 14">
        <name>FMN</name>
        <dbReference type="ChEBI" id="CHEBI:58210"/>
    </cofactor>
</comment>
<evidence type="ECO:0000256" key="8">
    <source>
        <dbReference type="ARBA" id="ARBA00022884"/>
    </source>
</evidence>
<gene>
    <name evidence="16" type="ORF">C5B42_02025</name>
</gene>
<feature type="active site" description="Proton donor" evidence="13">
    <location>
        <position position="102"/>
    </location>
</feature>
<comment type="function">
    <text evidence="2 12">Catalyzes the synthesis of 5,6-dihydrouridine (D), a modified base found in the D-loop of most tRNAs, via the reduction of the C5-C6 double bond in target uridines.</text>
</comment>
<evidence type="ECO:0000313" key="17">
    <source>
        <dbReference type="Proteomes" id="UP000246104"/>
    </source>
</evidence>
<evidence type="ECO:0000256" key="6">
    <source>
        <dbReference type="ARBA" id="ARBA00022694"/>
    </source>
</evidence>
<comment type="similarity">
    <text evidence="12">Belongs to the dus family.</text>
</comment>